<dbReference type="OrthoDB" id="6409530at2759"/>
<dbReference type="VEuPathDB" id="VectorBase:LOC119185843"/>
<protein>
    <submittedName>
        <fullName evidence="5">Putative kDa family member</fullName>
    </submittedName>
</protein>
<evidence type="ECO:0000256" key="2">
    <source>
        <dbReference type="ARBA" id="ARBA00022525"/>
    </source>
</evidence>
<dbReference type="SMART" id="SM01318">
    <property type="entry name" value="SVWC"/>
    <property type="match status" value="1"/>
</dbReference>
<feature type="signal peptide" evidence="3">
    <location>
        <begin position="1"/>
        <end position="24"/>
    </location>
</feature>
<sequence>MSILHKCLLITTAVLCTRCGICNAYMQRAAVEIKNGHCTFQGRAIPVNQSISLKDPCEEWTCDHESNSVSITGLVAESTIHCPGCSPMAAGRGCQLVGGKGDYPDCCSQMLCY</sequence>
<dbReference type="InterPro" id="IPR029277">
    <property type="entry name" value="SVWC_dom"/>
</dbReference>
<name>A0A6G5A5W3_RHIMP</name>
<evidence type="ECO:0000313" key="5">
    <source>
        <dbReference type="EMBL" id="NIE46179.1"/>
    </source>
</evidence>
<reference evidence="5" key="1">
    <citation type="submission" date="2020-03" db="EMBL/GenBank/DDBJ databases">
        <title>A transcriptome and proteome of the tick Rhipicephalus microplus shaped by the genetic composition of its hosts and developmental stage.</title>
        <authorList>
            <person name="Garcia G.R."/>
            <person name="Ribeiro J.M.C."/>
            <person name="Maruyama S.R."/>
            <person name="Gardinasse L.G."/>
            <person name="Nelson K."/>
            <person name="Ferreira B.R."/>
            <person name="Andrade T.G."/>
            <person name="Santos I.K.F.M."/>
        </authorList>
    </citation>
    <scope>NUCLEOTIDE SEQUENCE</scope>
    <source>
        <strain evidence="5">NSGR</strain>
        <tissue evidence="5">Salivary glands</tissue>
    </source>
</reference>
<dbReference type="AlphaFoldDB" id="A0A6G5A5W3"/>
<dbReference type="GO" id="GO:0005576">
    <property type="term" value="C:extracellular region"/>
    <property type="evidence" value="ECO:0007669"/>
    <property type="project" value="UniProtKB-SubCell"/>
</dbReference>
<evidence type="ECO:0000256" key="1">
    <source>
        <dbReference type="ARBA" id="ARBA00004613"/>
    </source>
</evidence>
<dbReference type="Pfam" id="PF15430">
    <property type="entry name" value="SVWC"/>
    <property type="match status" value="1"/>
</dbReference>
<evidence type="ECO:0000256" key="3">
    <source>
        <dbReference type="SAM" id="SignalP"/>
    </source>
</evidence>
<dbReference type="EMBL" id="GIKN01003906">
    <property type="protein sequence ID" value="NIE46179.1"/>
    <property type="molecule type" value="Transcribed_RNA"/>
</dbReference>
<organism evidence="5">
    <name type="scientific">Rhipicephalus microplus</name>
    <name type="common">Cattle tick</name>
    <name type="synonym">Boophilus microplus</name>
    <dbReference type="NCBI Taxonomy" id="6941"/>
    <lineage>
        <taxon>Eukaryota</taxon>
        <taxon>Metazoa</taxon>
        <taxon>Ecdysozoa</taxon>
        <taxon>Arthropoda</taxon>
        <taxon>Chelicerata</taxon>
        <taxon>Arachnida</taxon>
        <taxon>Acari</taxon>
        <taxon>Parasitiformes</taxon>
        <taxon>Ixodida</taxon>
        <taxon>Ixodoidea</taxon>
        <taxon>Ixodidae</taxon>
        <taxon>Rhipicephalinae</taxon>
        <taxon>Rhipicephalus</taxon>
        <taxon>Boophilus</taxon>
    </lineage>
</organism>
<keyword evidence="3" id="KW-0732">Signal</keyword>
<keyword evidence="2" id="KW-0964">Secreted</keyword>
<accession>A0A6G5A5W3</accession>
<feature type="chain" id="PRO_5026007624" evidence="3">
    <location>
        <begin position="25"/>
        <end position="113"/>
    </location>
</feature>
<evidence type="ECO:0000259" key="4">
    <source>
        <dbReference type="SMART" id="SM01318"/>
    </source>
</evidence>
<proteinExistence type="predicted"/>
<feature type="domain" description="Single" evidence="4">
    <location>
        <begin position="38"/>
        <end position="112"/>
    </location>
</feature>
<comment type="subcellular location">
    <subcellularLocation>
        <location evidence="1">Secreted</location>
    </subcellularLocation>
</comment>